<dbReference type="Proteomes" id="UP000006310">
    <property type="component" value="Chromosome 1"/>
</dbReference>
<feature type="compositionally biased region" description="Polar residues" evidence="1">
    <location>
        <begin position="509"/>
        <end position="521"/>
    </location>
</feature>
<feature type="compositionally biased region" description="Acidic residues" evidence="1">
    <location>
        <begin position="475"/>
        <end position="493"/>
    </location>
</feature>
<dbReference type="OMA" id="HRRIFRV"/>
<feature type="compositionally biased region" description="Polar residues" evidence="1">
    <location>
        <begin position="43"/>
        <end position="77"/>
    </location>
</feature>
<feature type="compositionally biased region" description="Basic and acidic residues" evidence="1">
    <location>
        <begin position="202"/>
        <end position="214"/>
    </location>
</feature>
<dbReference type="OrthoDB" id="4067613at2759"/>
<feature type="region of interest" description="Disordered" evidence="1">
    <location>
        <begin position="502"/>
        <end position="521"/>
    </location>
</feature>
<accession>J7S3P2</accession>
<reference evidence="3" key="2">
    <citation type="submission" date="2012-08" db="EMBL/GenBank/DDBJ databases">
        <title>Genome sequence of Kazachstania naganishii.</title>
        <authorList>
            <person name="Gordon J.L."/>
            <person name="Armisen D."/>
            <person name="Proux-Wera E."/>
            <person name="OhEigeartaigh S.S."/>
            <person name="Byrne K.P."/>
            <person name="Wolfe K.H."/>
        </authorList>
    </citation>
    <scope>NUCLEOTIDE SEQUENCE [LARGE SCALE GENOMIC DNA]</scope>
    <source>
        <strain evidence="3">ATCC MYA-139 / BCRC 22969 / CBS 8797 / CCRC 22969 / KCTC 17520 / NBRC 10181 / NCYC 3082</strain>
    </source>
</reference>
<reference evidence="2 3" key="1">
    <citation type="journal article" date="2011" name="Proc. Natl. Acad. Sci. U.S.A.">
        <title>Evolutionary erosion of yeast sex chromosomes by mating-type switching accidents.</title>
        <authorList>
            <person name="Gordon J.L."/>
            <person name="Armisen D."/>
            <person name="Proux-Wera E."/>
            <person name="Oheigeartaigh S.S."/>
            <person name="Byrne K.P."/>
            <person name="Wolfe K.H."/>
        </authorList>
    </citation>
    <scope>NUCLEOTIDE SEQUENCE [LARGE SCALE GENOMIC DNA]</scope>
    <source>
        <strain evidence="3">ATCC MYA-139 / BCRC 22969 / CBS 8797 / CCRC 22969 / KCTC 17520 / NBRC 10181 / NCYC 3082</strain>
    </source>
</reference>
<feature type="compositionally biased region" description="Low complexity" evidence="1">
    <location>
        <begin position="774"/>
        <end position="784"/>
    </location>
</feature>
<feature type="compositionally biased region" description="Polar residues" evidence="1">
    <location>
        <begin position="559"/>
        <end position="569"/>
    </location>
</feature>
<feature type="region of interest" description="Disordered" evidence="1">
    <location>
        <begin position="126"/>
        <end position="157"/>
    </location>
</feature>
<feature type="region of interest" description="Disordered" evidence="1">
    <location>
        <begin position="812"/>
        <end position="856"/>
    </location>
</feature>
<feature type="compositionally biased region" description="Low complexity" evidence="1">
    <location>
        <begin position="19"/>
        <end position="42"/>
    </location>
</feature>
<dbReference type="RefSeq" id="XP_022462342.1">
    <property type="nucleotide sequence ID" value="XM_022608507.1"/>
</dbReference>
<gene>
    <name evidence="2" type="primary">KNAG0A04180</name>
    <name evidence="2" type="ordered locus">KNAG_0A04180</name>
</gene>
<dbReference type="EMBL" id="HE978314">
    <property type="protein sequence ID" value="CCK68096.1"/>
    <property type="molecule type" value="Genomic_DNA"/>
</dbReference>
<feature type="region of interest" description="Disordered" evidence="1">
    <location>
        <begin position="466"/>
        <end position="497"/>
    </location>
</feature>
<dbReference type="GeneID" id="34523731"/>
<feature type="region of interest" description="Disordered" evidence="1">
    <location>
        <begin position="200"/>
        <end position="229"/>
    </location>
</feature>
<keyword evidence="3" id="KW-1185">Reference proteome</keyword>
<evidence type="ECO:0000313" key="2">
    <source>
        <dbReference type="EMBL" id="CCK68096.1"/>
    </source>
</evidence>
<dbReference type="AlphaFoldDB" id="J7S3P2"/>
<name>J7S3P2_HUIN7</name>
<feature type="compositionally biased region" description="Polar residues" evidence="1">
    <location>
        <begin position="126"/>
        <end position="139"/>
    </location>
</feature>
<dbReference type="HOGENOM" id="CLU_017547_0_0_1"/>
<feature type="region of interest" description="Disordered" evidence="1">
    <location>
        <begin position="725"/>
        <end position="785"/>
    </location>
</feature>
<feature type="compositionally biased region" description="Polar residues" evidence="1">
    <location>
        <begin position="823"/>
        <end position="843"/>
    </location>
</feature>
<evidence type="ECO:0000256" key="1">
    <source>
        <dbReference type="SAM" id="MobiDB-lite"/>
    </source>
</evidence>
<feature type="region of interest" description="Disordered" evidence="1">
    <location>
        <begin position="554"/>
        <end position="617"/>
    </location>
</feature>
<proteinExistence type="predicted"/>
<organism evidence="2 3">
    <name type="scientific">Huiozyma naganishii (strain ATCC MYA-139 / BCRC 22969 / CBS 8797 / KCTC 17520 / NBRC 10181 / NCYC 3082 / Yp74L-3)</name>
    <name type="common">Yeast</name>
    <name type="synonym">Kazachstania naganishii</name>
    <dbReference type="NCBI Taxonomy" id="1071383"/>
    <lineage>
        <taxon>Eukaryota</taxon>
        <taxon>Fungi</taxon>
        <taxon>Dikarya</taxon>
        <taxon>Ascomycota</taxon>
        <taxon>Saccharomycotina</taxon>
        <taxon>Saccharomycetes</taxon>
        <taxon>Saccharomycetales</taxon>
        <taxon>Saccharomycetaceae</taxon>
        <taxon>Huiozyma</taxon>
    </lineage>
</organism>
<sequence>MFGNHSNNKGKRRSFFFLGTESSSTATPPSTTKGKTSTKTGSRSQAKPSHTSESSKSQHQVVQPLSKAPLNTPSSVDTNRRDQTSGDNNVSKSKETEIPKNKTPALYNTPCQLTMDTESTERKLHSTNPFNNLANNVQDPTPRTKTRTRRPPPPELDMDHIKRLADLEKVELATNKPKVSSERHLEDTIQTAESMASPRKTFPFEDKTSNDKNNEAIADGNRVHRKNRSQAEQLVDDIDVFLEENPASLIAANEESGPDDYLKANGSTDSLSVSLKGTESMESSTANISPLDFGGERNNLSHMVEGDQRETTNYPGYLDGVDNAQDLLTSDSKSFDNNLKSGESNEQFSFSNSIVKTRTNEWVPHLNIEPPPNDILGDNLRNGGDSRKSTNPFLDIDDTEAVQQSFMGLNHHVLGDANSISAREIADQNDSELLEHVVSYSSDDAVIQDNAAVRKFRVVNEDHATFYFNGNDDNGTNDDGEDEKEEGSDDSDSLMESSSMTMDIVPPTFDNSNHSPVVTDSSRDTILNSHLETNRTFTPTLTNDPSFAGKDPCLDSRSALFTPTSQKSRSSARDERPFPKLEAQTSSPSKKSNSPASKSTKSFISVADSSTKSDRPSRLISSYVEELRLKYYKTSNFLQAPPNLPLSLKQKNNLVQPKNIRVKIRTNTKQIGIKHGKVKQKLLTLETPNDENSNPDFNSKLLQSGVNVDHTKEFHRFFNKDLPLGSDDDEFNEHDTNADGDLRSDYMKDIPGDEAYNSDDVMAPLRKPGHEVSRSNTTSSYYTRSKNKLKKAGMIADDKPSLPANISVDKYRKEEAARKSRSRSTSVYSVDSKYLNSKVSGTSGLHVANPDSDDES</sequence>
<protein>
    <submittedName>
        <fullName evidence="2">Uncharacterized protein</fullName>
    </submittedName>
</protein>
<evidence type="ECO:0000313" key="3">
    <source>
        <dbReference type="Proteomes" id="UP000006310"/>
    </source>
</evidence>
<dbReference type="KEGG" id="kng:KNAG_0A04180"/>
<feature type="region of interest" description="Disordered" evidence="1">
    <location>
        <begin position="1"/>
        <end position="108"/>
    </location>
</feature>
<feature type="compositionally biased region" description="Basic and acidic residues" evidence="1">
    <location>
        <begin position="733"/>
        <end position="751"/>
    </location>
</feature>
<feature type="compositionally biased region" description="Low complexity" evidence="1">
    <location>
        <begin position="585"/>
        <end position="602"/>
    </location>
</feature>
<dbReference type="eggNOG" id="ENOG502QSS3">
    <property type="taxonomic scope" value="Eukaryota"/>
</dbReference>